<dbReference type="PANTHER" id="PTHR45749">
    <property type="match status" value="1"/>
</dbReference>
<proteinExistence type="predicted"/>
<dbReference type="STRING" id="400682.A0A1X7V748"/>
<dbReference type="InterPro" id="IPR025398">
    <property type="entry name" value="DUF4371"/>
</dbReference>
<accession>A0A1X7V748</accession>
<dbReference type="PANTHER" id="PTHR45749:SF37">
    <property type="entry name" value="OS05G0311600 PROTEIN"/>
    <property type="match status" value="1"/>
</dbReference>
<evidence type="ECO:0000259" key="1">
    <source>
        <dbReference type="Pfam" id="PF14291"/>
    </source>
</evidence>
<feature type="domain" description="DUF4371" evidence="1">
    <location>
        <begin position="10"/>
        <end position="101"/>
    </location>
</feature>
<sequence>MKAVLHSLKFCSFQEIALRGPREVADSKNRGNYVEHHLIGEYNMVVNKRLQHGPRNSVYSSHCIQDEIIHILARQVCLTICNEVKEPRYFSILVDESRDNEAK</sequence>
<dbReference type="EnsemblMetazoa" id="Aqu2.1.35629_001">
    <property type="protein sequence ID" value="Aqu2.1.35629_001"/>
    <property type="gene ID" value="Aqu2.1.35629"/>
</dbReference>
<evidence type="ECO:0000313" key="2">
    <source>
        <dbReference type="EnsemblMetazoa" id="Aqu2.1.35629_001"/>
    </source>
</evidence>
<reference evidence="2" key="1">
    <citation type="submission" date="2017-05" db="UniProtKB">
        <authorList>
            <consortium name="EnsemblMetazoa"/>
        </authorList>
    </citation>
    <scope>IDENTIFICATION</scope>
</reference>
<dbReference type="Pfam" id="PF14291">
    <property type="entry name" value="DUF4371"/>
    <property type="match status" value="1"/>
</dbReference>
<name>A0A1X7V748_AMPQE</name>
<protein>
    <recommendedName>
        <fullName evidence="1">DUF4371 domain-containing protein</fullName>
    </recommendedName>
</protein>
<dbReference type="AlphaFoldDB" id="A0A1X7V748"/>
<organism evidence="2">
    <name type="scientific">Amphimedon queenslandica</name>
    <name type="common">Sponge</name>
    <dbReference type="NCBI Taxonomy" id="400682"/>
    <lineage>
        <taxon>Eukaryota</taxon>
        <taxon>Metazoa</taxon>
        <taxon>Porifera</taxon>
        <taxon>Demospongiae</taxon>
        <taxon>Heteroscleromorpha</taxon>
        <taxon>Haplosclerida</taxon>
        <taxon>Niphatidae</taxon>
        <taxon>Amphimedon</taxon>
    </lineage>
</organism>
<dbReference type="InParanoid" id="A0A1X7V748"/>